<evidence type="ECO:0000256" key="1">
    <source>
        <dbReference type="ARBA" id="ARBA00010646"/>
    </source>
</evidence>
<dbReference type="RefSeq" id="WP_169590188.1">
    <property type="nucleotide sequence ID" value="NZ_VCQU01000007.1"/>
</dbReference>
<keyword evidence="3" id="KW-0326">Glycosidase</keyword>
<dbReference type="InterPro" id="IPR017853">
    <property type="entry name" value="GH"/>
</dbReference>
<dbReference type="Pfam" id="PF01183">
    <property type="entry name" value="Glyco_hydro_25"/>
    <property type="match status" value="1"/>
</dbReference>
<evidence type="ECO:0000256" key="3">
    <source>
        <dbReference type="ARBA" id="ARBA00023295"/>
    </source>
</evidence>
<name>A0A848KL17_9NOCA</name>
<dbReference type="PANTHER" id="PTHR34135">
    <property type="entry name" value="LYSOZYME"/>
    <property type="match status" value="1"/>
</dbReference>
<comment type="caution">
    <text evidence="5">The sequence shown here is derived from an EMBL/GenBank/DDBJ whole genome shotgun (WGS) entry which is preliminary data.</text>
</comment>
<organism evidence="5 6">
    <name type="scientific">Antrihabitans stalactiti</name>
    <dbReference type="NCBI Taxonomy" id="2584121"/>
    <lineage>
        <taxon>Bacteria</taxon>
        <taxon>Bacillati</taxon>
        <taxon>Actinomycetota</taxon>
        <taxon>Actinomycetes</taxon>
        <taxon>Mycobacteriales</taxon>
        <taxon>Nocardiaceae</taxon>
        <taxon>Antrihabitans</taxon>
    </lineage>
</organism>
<dbReference type="SMART" id="SM00641">
    <property type="entry name" value="Glyco_25"/>
    <property type="match status" value="1"/>
</dbReference>
<sequence>MVTVSAGIRKKLLVALPLALAAALVAATPGSADPRPSGPDLSAWQHPSGSPIDWKAVKGAGHDFALVKATEGTDYTNPHFHEDTTAMRAAGVLRGAYHFPRFDQAPEPQALHYVQETFGENVFGSLPPILDVERSNGQAPQVIIDWMHRWLNLVQVLTGRQPIIYAAPGFWRYEVADTREFNHYPLWVADWNQGPWPDLPGGWTNWVFWQTTDRASIPGISVPSDSNIYNGDMGPLERWANTPYFGS</sequence>
<dbReference type="Gene3D" id="3.20.20.80">
    <property type="entry name" value="Glycosidases"/>
    <property type="match status" value="1"/>
</dbReference>
<evidence type="ECO:0000313" key="6">
    <source>
        <dbReference type="Proteomes" id="UP000535543"/>
    </source>
</evidence>
<dbReference type="InterPro" id="IPR018077">
    <property type="entry name" value="Glyco_hydro_fam25_subgr"/>
</dbReference>
<reference evidence="5 6" key="1">
    <citation type="submission" date="2019-05" db="EMBL/GenBank/DDBJ databases">
        <authorList>
            <person name="Lee S.D."/>
        </authorList>
    </citation>
    <scope>NUCLEOTIDE SEQUENCE [LARGE SCALE GENOMIC DNA]</scope>
    <source>
        <strain evidence="5 6">YC2-7</strain>
    </source>
</reference>
<proteinExistence type="inferred from homology"/>
<evidence type="ECO:0000313" key="5">
    <source>
        <dbReference type="EMBL" id="NMN97372.1"/>
    </source>
</evidence>
<dbReference type="Proteomes" id="UP000535543">
    <property type="component" value="Unassembled WGS sequence"/>
</dbReference>
<keyword evidence="6" id="KW-1185">Reference proteome</keyword>
<feature type="chain" id="PRO_5038690087" evidence="4">
    <location>
        <begin position="27"/>
        <end position="247"/>
    </location>
</feature>
<dbReference type="PANTHER" id="PTHR34135:SF2">
    <property type="entry name" value="LYSOZYME"/>
    <property type="match status" value="1"/>
</dbReference>
<gene>
    <name evidence="5" type="ORF">FGL95_20255</name>
</gene>
<keyword evidence="4" id="KW-0732">Signal</keyword>
<comment type="similarity">
    <text evidence="1">Belongs to the glycosyl hydrolase 25 family.</text>
</comment>
<evidence type="ECO:0000256" key="4">
    <source>
        <dbReference type="SAM" id="SignalP"/>
    </source>
</evidence>
<accession>A0A848KL17</accession>
<dbReference type="AlphaFoldDB" id="A0A848KL17"/>
<dbReference type="SUPFAM" id="SSF51445">
    <property type="entry name" value="(Trans)glycosidases"/>
    <property type="match status" value="1"/>
</dbReference>
<dbReference type="InterPro" id="IPR002053">
    <property type="entry name" value="Glyco_hydro_25"/>
</dbReference>
<keyword evidence="2 5" id="KW-0378">Hydrolase</keyword>
<dbReference type="EMBL" id="VCQU01000007">
    <property type="protein sequence ID" value="NMN97372.1"/>
    <property type="molecule type" value="Genomic_DNA"/>
</dbReference>
<dbReference type="GO" id="GO:0009253">
    <property type="term" value="P:peptidoglycan catabolic process"/>
    <property type="evidence" value="ECO:0007669"/>
    <property type="project" value="InterPro"/>
</dbReference>
<feature type="signal peptide" evidence="4">
    <location>
        <begin position="1"/>
        <end position="26"/>
    </location>
</feature>
<evidence type="ECO:0000256" key="2">
    <source>
        <dbReference type="ARBA" id="ARBA00022801"/>
    </source>
</evidence>
<dbReference type="PROSITE" id="PS51904">
    <property type="entry name" value="GLYCOSYL_HYDROL_F25_2"/>
    <property type="match status" value="1"/>
</dbReference>
<dbReference type="GO" id="GO:0016052">
    <property type="term" value="P:carbohydrate catabolic process"/>
    <property type="evidence" value="ECO:0007669"/>
    <property type="project" value="TreeGrafter"/>
</dbReference>
<dbReference type="GO" id="GO:0016998">
    <property type="term" value="P:cell wall macromolecule catabolic process"/>
    <property type="evidence" value="ECO:0007669"/>
    <property type="project" value="InterPro"/>
</dbReference>
<dbReference type="GO" id="GO:0003796">
    <property type="term" value="F:lysozyme activity"/>
    <property type="evidence" value="ECO:0007669"/>
    <property type="project" value="InterPro"/>
</dbReference>
<protein>
    <submittedName>
        <fullName evidence="5">Glycoside hydrolase</fullName>
    </submittedName>
</protein>
<dbReference type="CDD" id="cd00599">
    <property type="entry name" value="GH25_muramidase"/>
    <property type="match status" value="1"/>
</dbReference>
<reference evidence="5 6" key="2">
    <citation type="submission" date="2020-06" db="EMBL/GenBank/DDBJ databases">
        <title>Antribacter stalactiti gen. nov., sp. nov., a new member of the family Nacardiaceae isolated from a cave.</title>
        <authorList>
            <person name="Kim I.S."/>
        </authorList>
    </citation>
    <scope>NUCLEOTIDE SEQUENCE [LARGE SCALE GENOMIC DNA]</scope>
    <source>
        <strain evidence="5 6">YC2-7</strain>
    </source>
</reference>